<feature type="transmembrane region" description="Helical" evidence="3">
    <location>
        <begin position="6"/>
        <end position="26"/>
    </location>
</feature>
<dbReference type="GO" id="GO:0051301">
    <property type="term" value="P:cell division"/>
    <property type="evidence" value="ECO:0007669"/>
    <property type="project" value="UniProtKB-KW"/>
</dbReference>
<accession>A0A6I6MMR9</accession>
<evidence type="ECO:0000256" key="3">
    <source>
        <dbReference type="SAM" id="Phobius"/>
    </source>
</evidence>
<name>A0A6I6MMR9_9CAUL</name>
<keyword evidence="1" id="KW-0175">Coiled coil</keyword>
<keyword evidence="3" id="KW-0472">Membrane</keyword>
<feature type="coiled-coil region" evidence="1">
    <location>
        <begin position="25"/>
        <end position="59"/>
    </location>
</feature>
<sequence length="107" mass="11499">MAKARLIRYAQIAAGVLVVVLAIGLYKAKTDAARAEAHVRQLQNDVDEREADLRALRAEIAHLESPGRVEHLAEQHLGSATGSSSEALPESALDAKLPAPQQRAARE</sequence>
<organism evidence="4 5">
    <name type="scientific">Terricaulis silvestris</name>
    <dbReference type="NCBI Taxonomy" id="2686094"/>
    <lineage>
        <taxon>Bacteria</taxon>
        <taxon>Pseudomonadati</taxon>
        <taxon>Pseudomonadota</taxon>
        <taxon>Alphaproteobacteria</taxon>
        <taxon>Caulobacterales</taxon>
        <taxon>Caulobacteraceae</taxon>
        <taxon>Terricaulis</taxon>
    </lineage>
</organism>
<gene>
    <name evidence="4" type="ORF">DSM104635_02834</name>
</gene>
<evidence type="ECO:0000256" key="2">
    <source>
        <dbReference type="SAM" id="MobiDB-lite"/>
    </source>
</evidence>
<reference evidence="5" key="1">
    <citation type="submission" date="2019-12" db="EMBL/GenBank/DDBJ databases">
        <title>Complete genome of Terracaulis silvestris 0127_4.</title>
        <authorList>
            <person name="Vieira S."/>
            <person name="Riedel T."/>
            <person name="Sproer C."/>
            <person name="Pascual J."/>
            <person name="Boedeker C."/>
            <person name="Overmann J."/>
        </authorList>
    </citation>
    <scope>NUCLEOTIDE SEQUENCE [LARGE SCALE GENOMIC DNA]</scope>
    <source>
        <strain evidence="5">0127_4</strain>
    </source>
</reference>
<evidence type="ECO:0000313" key="5">
    <source>
        <dbReference type="Proteomes" id="UP000431269"/>
    </source>
</evidence>
<dbReference type="AlphaFoldDB" id="A0A6I6MMR9"/>
<keyword evidence="3" id="KW-1133">Transmembrane helix</keyword>
<evidence type="ECO:0000313" key="4">
    <source>
        <dbReference type="EMBL" id="QGZ95979.1"/>
    </source>
</evidence>
<dbReference type="Proteomes" id="UP000431269">
    <property type="component" value="Chromosome"/>
</dbReference>
<keyword evidence="3" id="KW-0812">Transmembrane</keyword>
<dbReference type="EMBL" id="CP047045">
    <property type="protein sequence ID" value="QGZ95979.1"/>
    <property type="molecule type" value="Genomic_DNA"/>
</dbReference>
<evidence type="ECO:0000256" key="1">
    <source>
        <dbReference type="SAM" id="Coils"/>
    </source>
</evidence>
<keyword evidence="4" id="KW-0132">Cell division</keyword>
<protein>
    <submittedName>
        <fullName evidence="4">Cell division protein FtsL</fullName>
    </submittedName>
</protein>
<keyword evidence="5" id="KW-1185">Reference proteome</keyword>
<keyword evidence="4" id="KW-0131">Cell cycle</keyword>
<feature type="region of interest" description="Disordered" evidence="2">
    <location>
        <begin position="67"/>
        <end position="107"/>
    </location>
</feature>
<dbReference type="RefSeq" id="WP_158766800.1">
    <property type="nucleotide sequence ID" value="NZ_CP047045.1"/>
</dbReference>
<dbReference type="KEGG" id="tsv:DSM104635_02834"/>
<proteinExistence type="predicted"/>